<dbReference type="EMBL" id="RSKH01000011">
    <property type="protein sequence ID" value="MII80865.1"/>
    <property type="molecule type" value="Genomic_DNA"/>
</dbReference>
<comment type="caution">
    <text evidence="3">The sequence shown here is derived from an EMBL/GenBank/DDBJ whole genome shotgun (WGS) entry which is preliminary data.</text>
</comment>
<accession>A0A6C8YG67</accession>
<organism evidence="3">
    <name type="scientific">Salmonella enterica subsp. salamae</name>
    <dbReference type="NCBI Taxonomy" id="59202"/>
    <lineage>
        <taxon>Bacteria</taxon>
        <taxon>Pseudomonadati</taxon>
        <taxon>Pseudomonadota</taxon>
        <taxon>Gammaproteobacteria</taxon>
        <taxon>Enterobacterales</taxon>
        <taxon>Enterobacteriaceae</taxon>
        <taxon>Salmonella</taxon>
    </lineage>
</organism>
<protein>
    <submittedName>
        <fullName evidence="3">Uncharacterized protein</fullName>
    </submittedName>
</protein>
<reference evidence="3" key="1">
    <citation type="submission" date="2018-08" db="EMBL/GenBank/DDBJ databases">
        <authorList>
            <consortium name="GenomeTrakr network: Whole genome sequencing for foodborne pathogen traceback"/>
        </authorList>
    </citation>
    <scope>NUCLEOTIDE SEQUENCE [LARGE SCALE GENOMIC DNA]</scope>
    <source>
        <strain evidence="3">FDA00003943</strain>
    </source>
</reference>
<keyword evidence="2" id="KW-0413">Isomerase</keyword>
<dbReference type="Pfam" id="PF04303">
    <property type="entry name" value="PrpF"/>
    <property type="match status" value="1"/>
</dbReference>
<dbReference type="Proteomes" id="UP000885342">
    <property type="component" value="Unassembled WGS sequence"/>
</dbReference>
<dbReference type="AlphaFoldDB" id="A0A6C8YG67"/>
<proteinExistence type="inferred from homology"/>
<evidence type="ECO:0000313" key="3">
    <source>
        <dbReference type="EMBL" id="MII80865.1"/>
    </source>
</evidence>
<gene>
    <name evidence="3" type="ORF">AIF45_17705</name>
</gene>
<dbReference type="PANTHER" id="PTHR43709">
    <property type="entry name" value="ACONITATE ISOMERASE-RELATED"/>
    <property type="match status" value="1"/>
</dbReference>
<name>A0A6C8YG67_SALER</name>
<dbReference type="SUPFAM" id="SSF54506">
    <property type="entry name" value="Diaminopimelate epimerase-like"/>
    <property type="match status" value="1"/>
</dbReference>
<sequence length="61" mass="6952">MTFRTNSIPATYVRGGTSRAIIFRRADLPDDETLWKPLFQSVIGSPDPDANQLVYYILFCI</sequence>
<dbReference type="PANTHER" id="PTHR43709:SF2">
    <property type="entry name" value="DUF453 DOMAIN PROTEIN (AFU_ORTHOLOGUE AFUA_6G00360)"/>
    <property type="match status" value="1"/>
</dbReference>
<dbReference type="Gene3D" id="3.10.310.10">
    <property type="entry name" value="Diaminopimelate Epimerase, Chain A, domain 1"/>
    <property type="match status" value="1"/>
</dbReference>
<evidence type="ECO:0000256" key="1">
    <source>
        <dbReference type="ARBA" id="ARBA00007673"/>
    </source>
</evidence>
<dbReference type="GO" id="GO:0016853">
    <property type="term" value="F:isomerase activity"/>
    <property type="evidence" value="ECO:0007669"/>
    <property type="project" value="UniProtKB-KW"/>
</dbReference>
<dbReference type="InterPro" id="IPR007400">
    <property type="entry name" value="PrpF-like"/>
</dbReference>
<evidence type="ECO:0000256" key="2">
    <source>
        <dbReference type="ARBA" id="ARBA00023235"/>
    </source>
</evidence>
<comment type="similarity">
    <text evidence="1">Belongs to the PrpF family.</text>
</comment>